<gene>
    <name evidence="1" type="ORF">PR048_019092</name>
</gene>
<name>A0ABQ9H2N0_9NEOP</name>
<protein>
    <submittedName>
        <fullName evidence="1">Uncharacterized protein</fullName>
    </submittedName>
</protein>
<reference evidence="1 2" key="1">
    <citation type="submission" date="2023-02" db="EMBL/GenBank/DDBJ databases">
        <title>LHISI_Scaffold_Assembly.</title>
        <authorList>
            <person name="Stuart O.P."/>
            <person name="Cleave R."/>
            <person name="Magrath M.J.L."/>
            <person name="Mikheyev A.S."/>
        </authorList>
    </citation>
    <scope>NUCLEOTIDE SEQUENCE [LARGE SCALE GENOMIC DNA]</scope>
    <source>
        <strain evidence="1">Daus_M_001</strain>
        <tissue evidence="1">Leg muscle</tissue>
    </source>
</reference>
<proteinExistence type="predicted"/>
<accession>A0ABQ9H2N0</accession>
<sequence length="1086" mass="119158">MGESMLRGMGVREKSVYLASMVGMSGSVFATNRNIRCGECKAGGALATDLRAMARCQEENAISAHHLATLSRALARLSSWRVPPHEPSRPSVLHAARLRTAYLIGSLLPRRPPATESVGAPPNWGVEGSGFESRGLKKCSLCRKYPIIALFRLKKLACEESEVGAMSSCVHVASLKPHEDPLSWFGFPELSFRLPSVCCRCRPCWPSLLSRLPPTAFLLSPRRGWCCNRRNAYGLFVVTFNFTEPLLKFYFQGIPPPHANISEPNTGKTTLQGHLVGLESTVRVLSPRNTQSYARLHHRGSELDPRSYLRSTQKTVAPFEFRAGLEIEMKLSLNRRNLDLRSGAIIDESEIQNHEILLVQHFYIGTKIKLDFGSELGSFDLGSGKQLVQPGIRKTARLARRSDEELGVRVSVARIAPSLLDLEHLVKPVTTRLTGSLRIFACGNSAGRCPWSVVFLRDLPFPPPLHSGAAPYSSRSPSSALKISLLRAAKIYPLRLKENETFKKSKEKIGVIVAFLCCYIAFNELDSIKIEGNLKRNLTVWKCLKAGRWIFAVLRSKLESMQTCLGRLPYVRTCNKSPLFLHGRCATEKGVDVFTAPFLSGIFLQELSVGGKSATWSCRTRVVCVCRGVNQSITLWSGYAGLGTYAHTYLDLLQFNPKNEIVSAAVKGPACLRRFFSSEKRGSYKGYTGTLYKSAIAATRSALNWCAFISRRVDSFERLVTLRFADPISMAQHSTAFLPMRLSYAAWLGFVSTGLAQCYLHSILVGATQVFSHVDNEVHVAGVRWVFSGYSRLPLPSVPLPSIVGFHFTSLFKDDGHLMSAVSTTLHLRSSGLPYLTRGSQTARHGQVKYFEQYSSCNCVGHEKEFIMLSDNVPDVNAPSGESSNIIGGVSSGFDTRALSVVIAGVKRCLCEQNSSCTLLVAHNDILQHLHRKYLPVPLSNTGLGGAKQFPSETRTEVVCQNREVNDIQEALTPFARISRNYLSIGCSQALPFPPLSSFLCVTTTFWGCGGAVVRPLASCLGEPGSIPRRAIVPGDAVSRPVFSGFSLIIAFRCDRSAPGVGQPAPNSSSILLSSIRDLASGGNHT</sequence>
<comment type="caution">
    <text evidence="1">The sequence shown here is derived from an EMBL/GenBank/DDBJ whole genome shotgun (WGS) entry which is preliminary data.</text>
</comment>
<keyword evidence="2" id="KW-1185">Reference proteome</keyword>
<organism evidence="1 2">
    <name type="scientific">Dryococelus australis</name>
    <dbReference type="NCBI Taxonomy" id="614101"/>
    <lineage>
        <taxon>Eukaryota</taxon>
        <taxon>Metazoa</taxon>
        <taxon>Ecdysozoa</taxon>
        <taxon>Arthropoda</taxon>
        <taxon>Hexapoda</taxon>
        <taxon>Insecta</taxon>
        <taxon>Pterygota</taxon>
        <taxon>Neoptera</taxon>
        <taxon>Polyneoptera</taxon>
        <taxon>Phasmatodea</taxon>
        <taxon>Verophasmatodea</taxon>
        <taxon>Anareolatae</taxon>
        <taxon>Phasmatidae</taxon>
        <taxon>Eurycanthinae</taxon>
        <taxon>Dryococelus</taxon>
    </lineage>
</organism>
<evidence type="ECO:0000313" key="1">
    <source>
        <dbReference type="EMBL" id="KAJ8878514.1"/>
    </source>
</evidence>
<dbReference type="Proteomes" id="UP001159363">
    <property type="component" value="Chromosome 6"/>
</dbReference>
<dbReference type="EMBL" id="JARBHB010000007">
    <property type="protein sequence ID" value="KAJ8878514.1"/>
    <property type="molecule type" value="Genomic_DNA"/>
</dbReference>
<evidence type="ECO:0000313" key="2">
    <source>
        <dbReference type="Proteomes" id="UP001159363"/>
    </source>
</evidence>